<dbReference type="Proteomes" id="UP000198597">
    <property type="component" value="Unassembled WGS sequence"/>
</dbReference>
<dbReference type="AlphaFoldDB" id="A0A1H0NVT2"/>
<dbReference type="Pfam" id="PF01610">
    <property type="entry name" value="DDE_Tnp_ISL3"/>
    <property type="match status" value="1"/>
</dbReference>
<keyword evidence="3" id="KW-1185">Reference proteome</keyword>
<organism evidence="2 3">
    <name type="scientific">Clostridium gasigenes</name>
    <dbReference type="NCBI Taxonomy" id="94869"/>
    <lineage>
        <taxon>Bacteria</taxon>
        <taxon>Bacillati</taxon>
        <taxon>Bacillota</taxon>
        <taxon>Clostridia</taxon>
        <taxon>Eubacteriales</taxon>
        <taxon>Clostridiaceae</taxon>
        <taxon>Clostridium</taxon>
    </lineage>
</organism>
<gene>
    <name evidence="2" type="ORF">SAMN04488529_101970</name>
</gene>
<feature type="domain" description="Transposase IS204/IS1001/IS1096/IS1165 DDE" evidence="1">
    <location>
        <begin position="58"/>
        <end position="175"/>
    </location>
</feature>
<reference evidence="2 3" key="1">
    <citation type="submission" date="2016-10" db="EMBL/GenBank/DDBJ databases">
        <authorList>
            <person name="de Groot N.N."/>
        </authorList>
    </citation>
    <scope>NUCLEOTIDE SEQUENCE [LARGE SCALE GENOMIC DNA]</scope>
    <source>
        <strain evidence="2 3">DSM 12272</strain>
    </source>
</reference>
<dbReference type="EMBL" id="FNJM01000001">
    <property type="protein sequence ID" value="SDO96575.1"/>
    <property type="molecule type" value="Genomic_DNA"/>
</dbReference>
<dbReference type="InterPro" id="IPR002560">
    <property type="entry name" value="Transposase_DDE"/>
</dbReference>
<proteinExistence type="predicted"/>
<accession>A0A1H0NVT2</accession>
<dbReference type="RefSeq" id="WP_089966349.1">
    <property type="nucleotide sequence ID" value="NZ_FNJM01000001.1"/>
</dbReference>
<evidence type="ECO:0000313" key="2">
    <source>
        <dbReference type="EMBL" id="SDO96575.1"/>
    </source>
</evidence>
<dbReference type="PANTHER" id="PTHR33498">
    <property type="entry name" value="TRANSPOSASE FOR INSERTION SEQUENCE ELEMENT IS1557"/>
    <property type="match status" value="1"/>
</dbReference>
<dbReference type="InterPro" id="IPR047951">
    <property type="entry name" value="Transpos_ISL3"/>
</dbReference>
<dbReference type="STRING" id="94869.SAMN04488529_101970"/>
<protein>
    <submittedName>
        <fullName evidence="2">Transposase</fullName>
    </submittedName>
</protein>
<evidence type="ECO:0000259" key="1">
    <source>
        <dbReference type="Pfam" id="PF01610"/>
    </source>
</evidence>
<dbReference type="PANTHER" id="PTHR33498:SF1">
    <property type="entry name" value="TRANSPOSASE FOR INSERTION SEQUENCE ELEMENT IS1557"/>
    <property type="match status" value="1"/>
</dbReference>
<sequence length="181" mass="21421">MVKLGKTYSQIATEFKEKGLSYSYSSIAKYCNYIKKNNDGEIKDIKAKRLISRYTFLKYFWDSKKITTLKEKELLDESLVKYPHLNEIKVTISGFREIFKNRSVILLNEWLDYYENSSIKQIKSFVNGVRKDYQSVNNCVIYSYNNGVLEGNVNRLKMIKRTMYGRASFHLLRQKVLFNIN</sequence>
<dbReference type="OrthoDB" id="287363at2"/>
<evidence type="ECO:0000313" key="3">
    <source>
        <dbReference type="Proteomes" id="UP000198597"/>
    </source>
</evidence>
<name>A0A1H0NVT2_9CLOT</name>